<comment type="caution">
    <text evidence="2">The sequence shown here is derived from an EMBL/GenBank/DDBJ whole genome shotgun (WGS) entry which is preliminary data.</text>
</comment>
<dbReference type="EMBL" id="JAEKMH010000003">
    <property type="protein sequence ID" value="MBJ3785933.1"/>
    <property type="molecule type" value="Genomic_DNA"/>
</dbReference>
<feature type="domain" description="Reverse transcriptase" evidence="1">
    <location>
        <begin position="44"/>
        <end position="255"/>
    </location>
</feature>
<dbReference type="NCBIfam" id="NF041747">
    <property type="entry name" value="Drt3a"/>
    <property type="match status" value="1"/>
</dbReference>
<reference evidence="2" key="1">
    <citation type="submission" date="2020-12" db="EMBL/GenBank/DDBJ databases">
        <title>Devosia sp. MSA67 isolated from Mo River.</title>
        <authorList>
            <person name="Ma F."/>
            <person name="Zi Z."/>
        </authorList>
    </citation>
    <scope>NUCLEOTIDE SEQUENCE</scope>
    <source>
        <strain evidence="2">MSA67</strain>
    </source>
</reference>
<protein>
    <submittedName>
        <fullName evidence="2">RNA-directed DNA polymerase</fullName>
    </submittedName>
</protein>
<dbReference type="AlphaFoldDB" id="A0A934ISE9"/>
<keyword evidence="2" id="KW-0695">RNA-directed DNA polymerase</keyword>
<dbReference type="CDD" id="cd01646">
    <property type="entry name" value="RT_Bac_retron_I"/>
    <property type="match status" value="1"/>
</dbReference>
<dbReference type="Proteomes" id="UP000602124">
    <property type="component" value="Unassembled WGS sequence"/>
</dbReference>
<sequence length="411" mass="46708">MLSYSREELHEELRSVWRKNPTAAGDAKQAERVVNQAVQIALTGLPPVAVYSHPFKGKEIFRISDPATNIVLNRASRILRSGANVKQTDRTTTVKRISKILSEGARHRVYQFDIQSFYETIDLSDVWDYVDNLPSTDRQTSKVLRSFVDLCSDNSISGAPRGLGISAVLAELSLREFDLKLKSLATTYFYARYVDDILLITSGDEAPLQTNELVAGLLPSGLRLHPTKSKHFDLAAHAKNSPASESEINFLGYRMAISEIRRTEDERLHRIVSLDISSKKVSRLKVRIARATLEFLTDGKFSDFEDRMKVLSGNYNIVESRWRRRINVGLYCNYRLVDADRSTSLPAMDKFLRAWILGYGGTLSSRLAAALTPQQSARLIAFSFEASFRSRRFYHFPANRLRELRKCWVYA</sequence>
<accession>A0A934ISE9</accession>
<evidence type="ECO:0000313" key="3">
    <source>
        <dbReference type="Proteomes" id="UP000602124"/>
    </source>
</evidence>
<keyword evidence="2" id="KW-0548">Nucleotidyltransferase</keyword>
<dbReference type="InterPro" id="IPR000477">
    <property type="entry name" value="RT_dom"/>
</dbReference>
<gene>
    <name evidence="2" type="ORF">JEQ47_14495</name>
</gene>
<dbReference type="Pfam" id="PF00078">
    <property type="entry name" value="RVT_1"/>
    <property type="match status" value="1"/>
</dbReference>
<dbReference type="PROSITE" id="PS50878">
    <property type="entry name" value="RT_POL"/>
    <property type="match status" value="1"/>
</dbReference>
<keyword evidence="2" id="KW-0808">Transferase</keyword>
<name>A0A934ISE9_9HYPH</name>
<evidence type="ECO:0000313" key="2">
    <source>
        <dbReference type="EMBL" id="MBJ3785933.1"/>
    </source>
</evidence>
<dbReference type="GO" id="GO:0003964">
    <property type="term" value="F:RNA-directed DNA polymerase activity"/>
    <property type="evidence" value="ECO:0007669"/>
    <property type="project" value="UniProtKB-KW"/>
</dbReference>
<organism evidence="2 3">
    <name type="scientific">Devosia sediminis</name>
    <dbReference type="NCBI Taxonomy" id="2798801"/>
    <lineage>
        <taxon>Bacteria</taxon>
        <taxon>Pseudomonadati</taxon>
        <taxon>Pseudomonadota</taxon>
        <taxon>Alphaproteobacteria</taxon>
        <taxon>Hyphomicrobiales</taxon>
        <taxon>Devosiaceae</taxon>
        <taxon>Devosia</taxon>
    </lineage>
</organism>
<proteinExistence type="predicted"/>
<evidence type="ECO:0000259" key="1">
    <source>
        <dbReference type="PROSITE" id="PS50878"/>
    </source>
</evidence>
<dbReference type="RefSeq" id="WP_198877151.1">
    <property type="nucleotide sequence ID" value="NZ_JAEKMH010000003.1"/>
</dbReference>
<keyword evidence="3" id="KW-1185">Reference proteome</keyword>